<protein>
    <submittedName>
        <fullName evidence="2">ABC-2 type transport system permease protein</fullName>
    </submittedName>
</protein>
<feature type="transmembrane region" description="Helical" evidence="1">
    <location>
        <begin position="12"/>
        <end position="31"/>
    </location>
</feature>
<feature type="transmembrane region" description="Helical" evidence="1">
    <location>
        <begin position="172"/>
        <end position="192"/>
    </location>
</feature>
<dbReference type="RefSeq" id="WP_173712305.1">
    <property type="nucleotide sequence ID" value="NZ_JABSWW010000001.1"/>
</dbReference>
<keyword evidence="1" id="KW-0472">Membrane</keyword>
<organism evidence="2 3">
    <name type="scientific">Clostridium beijerinckii</name>
    <name type="common">Clostridium MP</name>
    <dbReference type="NCBI Taxonomy" id="1520"/>
    <lineage>
        <taxon>Bacteria</taxon>
        <taxon>Bacillati</taxon>
        <taxon>Bacillota</taxon>
        <taxon>Clostridia</taxon>
        <taxon>Eubacteriales</taxon>
        <taxon>Clostridiaceae</taxon>
        <taxon>Clostridium</taxon>
    </lineage>
</organism>
<reference evidence="2" key="2">
    <citation type="journal article" date="2022" name="Nat. Biotechnol.">
        <title>Carbon-negative production of acetone and isopropanol by gas fermentation at industrial pilot scale.</title>
        <authorList>
            <person name="Liew F.E."/>
            <person name="Nogle R."/>
            <person name="Abdalla T."/>
            <person name="Rasor B.J."/>
            <person name="Canter C."/>
            <person name="Jensen R.O."/>
            <person name="Wang L."/>
            <person name="Strutz J."/>
            <person name="Chirania P."/>
            <person name="De Tissera S."/>
            <person name="Mueller A.P."/>
            <person name="Ruan Z."/>
            <person name="Gao A."/>
            <person name="Tran L."/>
            <person name="Engle N.L."/>
            <person name="Bromley J.C."/>
            <person name="Daniell J."/>
            <person name="Conrado R."/>
            <person name="Tschaplinski T.J."/>
            <person name="Giannone R.J."/>
            <person name="Hettich R.L."/>
            <person name="Karim A.S."/>
            <person name="Simpson S.D."/>
            <person name="Brown S.D."/>
            <person name="Leang C."/>
            <person name="Jewett M.C."/>
            <person name="Kopke M."/>
        </authorList>
    </citation>
    <scope>NUCLEOTIDE SEQUENCE</scope>
    <source>
        <strain evidence="2">DJ080</strain>
    </source>
</reference>
<sequence>MKKILKMEVYELTHDFICLLMIGITFLFGIFSGSGYLEDPYFNLTKGGYEVFILMLYDSTALIILISVFTALLMGKSFFNRTIVLKIMSGNSRKNVFLSKVISILTISTISMLMFPISGALTMTIKYGWNVPILQSIITLFKIIICTTLLDFGIFSVIILFGVIFRDTVRTVTASVITIFLNVIYFAYSYILNLPRSMHPLCLLRTILANNSWSQFIIFSLYAIVLLSVILLVSYNIFCKCELK</sequence>
<evidence type="ECO:0000256" key="1">
    <source>
        <dbReference type="SAM" id="Phobius"/>
    </source>
</evidence>
<feature type="transmembrane region" description="Helical" evidence="1">
    <location>
        <begin position="51"/>
        <end position="75"/>
    </location>
</feature>
<feature type="transmembrane region" description="Helical" evidence="1">
    <location>
        <begin position="137"/>
        <end position="165"/>
    </location>
</feature>
<feature type="transmembrane region" description="Helical" evidence="1">
    <location>
        <begin position="96"/>
        <end position="117"/>
    </location>
</feature>
<proteinExistence type="predicted"/>
<comment type="caution">
    <text evidence="2">The sequence shown here is derived from an EMBL/GenBank/DDBJ whole genome shotgun (WGS) entry which is preliminary data.</text>
</comment>
<feature type="transmembrane region" description="Helical" evidence="1">
    <location>
        <begin position="212"/>
        <end position="238"/>
    </location>
</feature>
<keyword evidence="1" id="KW-1133">Transmembrane helix</keyword>
<name>A0AAX0BCG6_CLOBE</name>
<evidence type="ECO:0000313" key="3">
    <source>
        <dbReference type="Proteomes" id="UP001193748"/>
    </source>
</evidence>
<dbReference type="EMBL" id="JABSWW010000001">
    <property type="protein sequence ID" value="NRT92153.1"/>
    <property type="molecule type" value="Genomic_DNA"/>
</dbReference>
<dbReference type="AlphaFoldDB" id="A0AAX0BCG6"/>
<reference evidence="2" key="1">
    <citation type="submission" date="2020-05" db="EMBL/GenBank/DDBJ databases">
        <authorList>
            <person name="Brown S."/>
            <person name="Huntemann M."/>
            <person name="Clum A."/>
            <person name="Spunde A."/>
            <person name="Palaniappan K."/>
            <person name="Ritter S."/>
            <person name="Mikhailova N."/>
            <person name="Chen I.-M."/>
            <person name="Stamatis D."/>
            <person name="Reddy T."/>
            <person name="O'Malley R."/>
            <person name="Daum C."/>
            <person name="Shapiro N."/>
            <person name="Ivanova N."/>
            <person name="Kyrpides N."/>
            <person name="Woyke T."/>
        </authorList>
    </citation>
    <scope>NUCLEOTIDE SEQUENCE</scope>
    <source>
        <strain evidence="2">DJ080</strain>
    </source>
</reference>
<evidence type="ECO:0000313" key="2">
    <source>
        <dbReference type="EMBL" id="NRT92153.1"/>
    </source>
</evidence>
<dbReference type="Proteomes" id="UP001193748">
    <property type="component" value="Unassembled WGS sequence"/>
</dbReference>
<gene>
    <name evidence="2" type="ORF">B0H41_005832</name>
</gene>
<keyword evidence="1" id="KW-0812">Transmembrane</keyword>
<accession>A0AAX0BCG6</accession>